<evidence type="ECO:0000256" key="2">
    <source>
        <dbReference type="ARBA" id="ARBA00023015"/>
    </source>
</evidence>
<dbReference type="Gene3D" id="1.10.10.10">
    <property type="entry name" value="Winged helix-like DNA-binding domain superfamily/Winged helix DNA-binding domain"/>
    <property type="match status" value="1"/>
</dbReference>
<dbReference type="GO" id="GO:0003677">
    <property type="term" value="F:DNA binding"/>
    <property type="evidence" value="ECO:0007669"/>
    <property type="project" value="UniProtKB-KW"/>
</dbReference>
<sequence>MAARPALSKGEMEVARVLWEIGPAGVRDVHELLASVRDIELATVQTYLRRLEAKGYASSQLKGRARVYSAKTKPRTVIRETVDELVDRLFGGDSMPLVRHLIEDRGIEREDLDELRQLLDRLENSGGKS</sequence>
<dbReference type="Pfam" id="PF03965">
    <property type="entry name" value="Penicillinase_R"/>
    <property type="match status" value="1"/>
</dbReference>
<proteinExistence type="inferred from homology"/>
<dbReference type="AlphaFoldDB" id="A0A5C6FC48"/>
<dbReference type="OrthoDB" id="276770at2"/>
<dbReference type="InterPro" id="IPR036390">
    <property type="entry name" value="WH_DNA-bd_sf"/>
</dbReference>
<keyword evidence="2" id="KW-0805">Transcription regulation</keyword>
<evidence type="ECO:0000256" key="4">
    <source>
        <dbReference type="ARBA" id="ARBA00023163"/>
    </source>
</evidence>
<dbReference type="Proteomes" id="UP000318288">
    <property type="component" value="Unassembled WGS sequence"/>
</dbReference>
<organism evidence="5 6">
    <name type="scientific">Rubripirellula tenax</name>
    <dbReference type="NCBI Taxonomy" id="2528015"/>
    <lineage>
        <taxon>Bacteria</taxon>
        <taxon>Pseudomonadati</taxon>
        <taxon>Planctomycetota</taxon>
        <taxon>Planctomycetia</taxon>
        <taxon>Pirellulales</taxon>
        <taxon>Pirellulaceae</taxon>
        <taxon>Rubripirellula</taxon>
    </lineage>
</organism>
<comment type="similarity">
    <text evidence="1">Belongs to the BlaI transcriptional regulatory family.</text>
</comment>
<evidence type="ECO:0000313" key="5">
    <source>
        <dbReference type="EMBL" id="TWU58995.1"/>
    </source>
</evidence>
<dbReference type="RefSeq" id="WP_146456280.1">
    <property type="nucleotide sequence ID" value="NZ_SJPW01000002.1"/>
</dbReference>
<gene>
    <name evidence="5" type="primary">blaI_3</name>
    <name evidence="5" type="ORF">Poly51_17760</name>
</gene>
<dbReference type="InterPro" id="IPR036388">
    <property type="entry name" value="WH-like_DNA-bd_sf"/>
</dbReference>
<dbReference type="PIRSF" id="PIRSF019455">
    <property type="entry name" value="CopR_AtkY"/>
    <property type="match status" value="1"/>
</dbReference>
<keyword evidence="4" id="KW-0804">Transcription</keyword>
<evidence type="ECO:0000313" key="6">
    <source>
        <dbReference type="Proteomes" id="UP000318288"/>
    </source>
</evidence>
<dbReference type="InterPro" id="IPR005650">
    <property type="entry name" value="BlaI_family"/>
</dbReference>
<dbReference type="Gene3D" id="1.10.4040.10">
    <property type="entry name" value="Penicillinase repressor domain"/>
    <property type="match status" value="1"/>
</dbReference>
<dbReference type="SUPFAM" id="SSF46785">
    <property type="entry name" value="Winged helix' DNA-binding domain"/>
    <property type="match status" value="1"/>
</dbReference>
<evidence type="ECO:0000256" key="1">
    <source>
        <dbReference type="ARBA" id="ARBA00011046"/>
    </source>
</evidence>
<accession>A0A5C6FC48</accession>
<dbReference type="EMBL" id="SJPW01000002">
    <property type="protein sequence ID" value="TWU58995.1"/>
    <property type="molecule type" value="Genomic_DNA"/>
</dbReference>
<reference evidence="5 6" key="1">
    <citation type="submission" date="2019-02" db="EMBL/GenBank/DDBJ databases">
        <title>Deep-cultivation of Planctomycetes and their phenomic and genomic characterization uncovers novel biology.</title>
        <authorList>
            <person name="Wiegand S."/>
            <person name="Jogler M."/>
            <person name="Boedeker C."/>
            <person name="Pinto D."/>
            <person name="Vollmers J."/>
            <person name="Rivas-Marin E."/>
            <person name="Kohn T."/>
            <person name="Peeters S.H."/>
            <person name="Heuer A."/>
            <person name="Rast P."/>
            <person name="Oberbeckmann S."/>
            <person name="Bunk B."/>
            <person name="Jeske O."/>
            <person name="Meyerdierks A."/>
            <person name="Storesund J.E."/>
            <person name="Kallscheuer N."/>
            <person name="Luecker S."/>
            <person name="Lage O.M."/>
            <person name="Pohl T."/>
            <person name="Merkel B.J."/>
            <person name="Hornburger P."/>
            <person name="Mueller R.-W."/>
            <person name="Bruemmer F."/>
            <person name="Labrenz M."/>
            <person name="Spormann A.M."/>
            <person name="Op Den Camp H."/>
            <person name="Overmann J."/>
            <person name="Amann R."/>
            <person name="Jetten M.S.M."/>
            <person name="Mascher T."/>
            <person name="Medema M.H."/>
            <person name="Devos D.P."/>
            <person name="Kaster A.-K."/>
            <person name="Ovreas L."/>
            <person name="Rohde M."/>
            <person name="Galperin M.Y."/>
            <person name="Jogler C."/>
        </authorList>
    </citation>
    <scope>NUCLEOTIDE SEQUENCE [LARGE SCALE GENOMIC DNA]</scope>
    <source>
        <strain evidence="5 6">Poly51</strain>
    </source>
</reference>
<evidence type="ECO:0000256" key="3">
    <source>
        <dbReference type="ARBA" id="ARBA00023125"/>
    </source>
</evidence>
<name>A0A5C6FC48_9BACT</name>
<keyword evidence="3" id="KW-0238">DNA-binding</keyword>
<protein>
    <submittedName>
        <fullName evidence="5">Penicillinase repressor</fullName>
    </submittedName>
</protein>
<comment type="caution">
    <text evidence="5">The sequence shown here is derived from an EMBL/GenBank/DDBJ whole genome shotgun (WGS) entry which is preliminary data.</text>
</comment>
<keyword evidence="6" id="KW-1185">Reference proteome</keyword>
<dbReference type="GO" id="GO:0045892">
    <property type="term" value="P:negative regulation of DNA-templated transcription"/>
    <property type="evidence" value="ECO:0007669"/>
    <property type="project" value="InterPro"/>
</dbReference>